<accession>A0A4S2MV26</accession>
<proteinExistence type="predicted"/>
<dbReference type="Pfam" id="PF20635">
    <property type="entry name" value="SMN_YG-box"/>
    <property type="match status" value="1"/>
</dbReference>
<gene>
    <name evidence="2" type="ORF">EX30DRAFT_57968</name>
</gene>
<dbReference type="EMBL" id="ML220125">
    <property type="protein sequence ID" value="TGZ80364.1"/>
    <property type="molecule type" value="Genomic_DNA"/>
</dbReference>
<dbReference type="AlphaFoldDB" id="A0A4S2MV26"/>
<feature type="compositionally biased region" description="Low complexity" evidence="1">
    <location>
        <begin position="124"/>
        <end position="149"/>
    </location>
</feature>
<sequence>MTSLIGPTIPAEYAAAMARTSDDTTAGSGVTAPAQQEQEQLSHEERYHSIKAKGEDREAIIQAALDEEMEIAPKPTVMEAPVPEEQLEELKAQAIDTGVKSLEDDHYSPPEQIDADEEMKEPENPNIEIPEVPDFSSQQAQPQPQLVQPPAMPSMPEALVQASVGDESLRNLMMAWYWAGYYTGLQEGRMQVQTPGRNTSAS</sequence>
<evidence type="ECO:0000256" key="1">
    <source>
        <dbReference type="SAM" id="MobiDB-lite"/>
    </source>
</evidence>
<dbReference type="CDD" id="cd22852">
    <property type="entry name" value="SMN_C"/>
    <property type="match status" value="1"/>
</dbReference>
<name>A0A4S2MV26_9PEZI</name>
<organism evidence="2 3">
    <name type="scientific">Ascodesmis nigricans</name>
    <dbReference type="NCBI Taxonomy" id="341454"/>
    <lineage>
        <taxon>Eukaryota</taxon>
        <taxon>Fungi</taxon>
        <taxon>Dikarya</taxon>
        <taxon>Ascomycota</taxon>
        <taxon>Pezizomycotina</taxon>
        <taxon>Pezizomycetes</taxon>
        <taxon>Pezizales</taxon>
        <taxon>Ascodesmidaceae</taxon>
        <taxon>Ascodesmis</taxon>
    </lineage>
</organism>
<feature type="compositionally biased region" description="Basic and acidic residues" evidence="1">
    <location>
        <begin position="40"/>
        <end position="55"/>
    </location>
</feature>
<evidence type="ECO:0000313" key="2">
    <source>
        <dbReference type="EMBL" id="TGZ80364.1"/>
    </source>
</evidence>
<dbReference type="STRING" id="341454.A0A4S2MV26"/>
<evidence type="ECO:0000313" key="3">
    <source>
        <dbReference type="Proteomes" id="UP000298138"/>
    </source>
</evidence>
<dbReference type="OrthoDB" id="197400at2759"/>
<dbReference type="InParanoid" id="A0A4S2MV26"/>
<feature type="region of interest" description="Disordered" evidence="1">
    <location>
        <begin position="18"/>
        <end position="55"/>
    </location>
</feature>
<feature type="region of interest" description="Disordered" evidence="1">
    <location>
        <begin position="95"/>
        <end position="152"/>
    </location>
</feature>
<protein>
    <submittedName>
        <fullName evidence="2">Uncharacterized protein</fullName>
    </submittedName>
</protein>
<feature type="compositionally biased region" description="Polar residues" evidence="1">
    <location>
        <begin position="23"/>
        <end position="39"/>
    </location>
</feature>
<dbReference type="InterPro" id="IPR047313">
    <property type="entry name" value="SMN_C"/>
</dbReference>
<reference evidence="2 3" key="1">
    <citation type="submission" date="2019-04" db="EMBL/GenBank/DDBJ databases">
        <title>Comparative genomics and transcriptomics to analyze fruiting body development in filamentous ascomycetes.</title>
        <authorList>
            <consortium name="DOE Joint Genome Institute"/>
            <person name="Lutkenhaus R."/>
            <person name="Traeger S."/>
            <person name="Breuer J."/>
            <person name="Kuo A."/>
            <person name="Lipzen A."/>
            <person name="Pangilinan J."/>
            <person name="Dilworth D."/>
            <person name="Sandor L."/>
            <person name="Poggeler S."/>
            <person name="Barry K."/>
            <person name="Grigoriev I.V."/>
            <person name="Nowrousian M."/>
        </authorList>
    </citation>
    <scope>NUCLEOTIDE SEQUENCE [LARGE SCALE GENOMIC DNA]</scope>
    <source>
        <strain evidence="2 3">CBS 389.68</strain>
    </source>
</reference>
<keyword evidence="3" id="KW-1185">Reference proteome</keyword>
<dbReference type="Proteomes" id="UP000298138">
    <property type="component" value="Unassembled WGS sequence"/>
</dbReference>